<accession>A0A1C3WP86</accession>
<dbReference type="InterPro" id="IPR010920">
    <property type="entry name" value="LSM_dom_sf"/>
</dbReference>
<comment type="similarity">
    <text evidence="2 7">Belongs to the MscS (TC 1.A.23) family.</text>
</comment>
<dbReference type="Pfam" id="PF00924">
    <property type="entry name" value="MS_channel_2nd"/>
    <property type="match status" value="1"/>
</dbReference>
<evidence type="ECO:0000256" key="1">
    <source>
        <dbReference type="ARBA" id="ARBA00004651"/>
    </source>
</evidence>
<dbReference type="OrthoDB" id="9814206at2"/>
<comment type="caution">
    <text evidence="7">Lacks conserved residue(s) required for the propagation of feature annotation.</text>
</comment>
<evidence type="ECO:0000259" key="8">
    <source>
        <dbReference type="Pfam" id="PF00924"/>
    </source>
</evidence>
<dbReference type="Pfam" id="PF05552">
    <property type="entry name" value="MS_channel_1st_1"/>
    <property type="match status" value="1"/>
</dbReference>
<evidence type="ECO:0000256" key="4">
    <source>
        <dbReference type="ARBA" id="ARBA00022692"/>
    </source>
</evidence>
<dbReference type="EMBL" id="FMAF01000014">
    <property type="protein sequence ID" value="SCB41847.1"/>
    <property type="molecule type" value="Genomic_DNA"/>
</dbReference>
<dbReference type="Gene3D" id="3.30.70.100">
    <property type="match status" value="1"/>
</dbReference>
<evidence type="ECO:0000259" key="10">
    <source>
        <dbReference type="Pfam" id="PF21088"/>
    </source>
</evidence>
<comment type="function">
    <text evidence="7">Mechanosensitive channel that participates in the regulation of osmotic pressure changes within the cell, opening in response to stretch forces in the membrane lipid bilayer, without the need for other proteins. Contributes to normal resistance to hypoosmotic shock. Forms an ion channel of 1.0 nanosiemens conductance with a slight preference for anions.</text>
</comment>
<dbReference type="InterPro" id="IPR011014">
    <property type="entry name" value="MscS_channel_TM-2"/>
</dbReference>
<evidence type="ECO:0000256" key="3">
    <source>
        <dbReference type="ARBA" id="ARBA00022475"/>
    </source>
</evidence>
<dbReference type="InterPro" id="IPR023408">
    <property type="entry name" value="MscS_beta-dom_sf"/>
</dbReference>
<evidence type="ECO:0000256" key="7">
    <source>
        <dbReference type="RuleBase" id="RU369025"/>
    </source>
</evidence>
<keyword evidence="5 7" id="KW-1133">Transmembrane helix</keyword>
<dbReference type="InterPro" id="IPR008910">
    <property type="entry name" value="MSC_TM_helix"/>
</dbReference>
<reference evidence="11 12" key="1">
    <citation type="submission" date="2016-08" db="EMBL/GenBank/DDBJ databases">
        <authorList>
            <person name="Seilhamer J.J."/>
        </authorList>
    </citation>
    <scope>NUCLEOTIDE SEQUENCE [LARGE SCALE GENOMIC DNA]</scope>
    <source>
        <strain evidence="11 12">P1-7</strain>
    </source>
</reference>
<dbReference type="InterPro" id="IPR045275">
    <property type="entry name" value="MscS_archaea/bacteria_type"/>
</dbReference>
<comment type="subcellular location">
    <subcellularLocation>
        <location evidence="7">Cell inner membrane</location>
        <topology evidence="7">Multi-pass membrane protein</topology>
    </subcellularLocation>
    <subcellularLocation>
        <location evidence="1">Cell membrane</location>
        <topology evidence="1">Multi-pass membrane protein</topology>
    </subcellularLocation>
</comment>
<keyword evidence="6 7" id="KW-0472">Membrane</keyword>
<dbReference type="SUPFAM" id="SSF82689">
    <property type="entry name" value="Mechanosensitive channel protein MscS (YggB), C-terminal domain"/>
    <property type="match status" value="1"/>
</dbReference>
<keyword evidence="4 7" id="KW-0812">Transmembrane</keyword>
<protein>
    <recommendedName>
        <fullName evidence="7">Small-conductance mechanosensitive channel</fullName>
    </recommendedName>
</protein>
<proteinExistence type="inferred from homology"/>
<dbReference type="AlphaFoldDB" id="A0A1C3WP86"/>
<dbReference type="Pfam" id="PF21088">
    <property type="entry name" value="MS_channel_1st"/>
    <property type="match status" value="1"/>
</dbReference>
<keyword evidence="3" id="KW-1003">Cell membrane</keyword>
<feature type="transmembrane region" description="Helical" evidence="7">
    <location>
        <begin position="26"/>
        <end position="47"/>
    </location>
</feature>
<comment type="subunit">
    <text evidence="7">Homoheptamer.</text>
</comment>
<dbReference type="Gene3D" id="1.10.287.1260">
    <property type="match status" value="1"/>
</dbReference>
<dbReference type="InterPro" id="IPR011066">
    <property type="entry name" value="MscS_channel_C_sf"/>
</dbReference>
<name>A0A1C3WP86_9HYPH</name>
<keyword evidence="7" id="KW-0813">Transport</keyword>
<dbReference type="InterPro" id="IPR006685">
    <property type="entry name" value="MscS_channel_2nd"/>
</dbReference>
<dbReference type="SUPFAM" id="SSF50182">
    <property type="entry name" value="Sm-like ribonucleoproteins"/>
    <property type="match status" value="1"/>
</dbReference>
<feature type="domain" description="Mechanosensitive ion channel MscS" evidence="8">
    <location>
        <begin position="114"/>
        <end position="180"/>
    </location>
</feature>
<dbReference type="PANTHER" id="PTHR30221:SF8">
    <property type="entry name" value="SMALL-CONDUCTANCE MECHANOSENSITIVE CHANNEL"/>
    <property type="match status" value="1"/>
</dbReference>
<dbReference type="Proteomes" id="UP000199205">
    <property type="component" value="Unassembled WGS sequence"/>
</dbReference>
<feature type="transmembrane region" description="Helical" evidence="7">
    <location>
        <begin position="96"/>
        <end position="127"/>
    </location>
</feature>
<evidence type="ECO:0000256" key="5">
    <source>
        <dbReference type="ARBA" id="ARBA00022989"/>
    </source>
</evidence>
<keyword evidence="7" id="KW-0407">Ion channel</keyword>
<dbReference type="Pfam" id="PF21082">
    <property type="entry name" value="MS_channel_3rd"/>
    <property type="match status" value="1"/>
</dbReference>
<dbReference type="GO" id="GO:0008381">
    <property type="term" value="F:mechanosensitive monoatomic ion channel activity"/>
    <property type="evidence" value="ECO:0007669"/>
    <property type="project" value="InterPro"/>
</dbReference>
<evidence type="ECO:0000259" key="9">
    <source>
        <dbReference type="Pfam" id="PF21082"/>
    </source>
</evidence>
<dbReference type="RefSeq" id="WP_037197697.1">
    <property type="nucleotide sequence ID" value="NZ_FMAF01000014.1"/>
</dbReference>
<gene>
    <name evidence="11" type="ORF">GA0061101_11498</name>
</gene>
<organism evidence="11 12">
    <name type="scientific">Rhizobium lusitanum</name>
    <dbReference type="NCBI Taxonomy" id="293958"/>
    <lineage>
        <taxon>Bacteria</taxon>
        <taxon>Pseudomonadati</taxon>
        <taxon>Pseudomonadota</taxon>
        <taxon>Alphaproteobacteria</taxon>
        <taxon>Hyphomicrobiales</taxon>
        <taxon>Rhizobiaceae</taxon>
        <taxon>Rhizobium/Agrobacterium group</taxon>
        <taxon>Rhizobium</taxon>
    </lineage>
</organism>
<keyword evidence="7" id="KW-0997">Cell inner membrane</keyword>
<dbReference type="GO" id="GO:0005886">
    <property type="term" value="C:plasma membrane"/>
    <property type="evidence" value="ECO:0007669"/>
    <property type="project" value="UniProtKB-SubCell"/>
</dbReference>
<dbReference type="InterPro" id="IPR049278">
    <property type="entry name" value="MS_channel_C"/>
</dbReference>
<dbReference type="SUPFAM" id="SSF82861">
    <property type="entry name" value="Mechanosensitive channel protein MscS (YggB), transmembrane region"/>
    <property type="match status" value="1"/>
</dbReference>
<evidence type="ECO:0000313" key="11">
    <source>
        <dbReference type="EMBL" id="SCB41847.1"/>
    </source>
</evidence>
<evidence type="ECO:0000313" key="12">
    <source>
        <dbReference type="Proteomes" id="UP000199205"/>
    </source>
</evidence>
<keyword evidence="7" id="KW-0406">Ion transport</keyword>
<dbReference type="Gene3D" id="2.30.30.60">
    <property type="match status" value="1"/>
</dbReference>
<feature type="domain" description="Mechanosensitive ion channel transmembrane helices 2/3" evidence="10">
    <location>
        <begin position="72"/>
        <end position="112"/>
    </location>
</feature>
<sequence length="269" mass="29445">MEDQTANVVVAARTALNQASALAVQYGFSILGAIVLLIGGWILAGAISRSAYRVISRVRGIDETLASFFQNLLHYSLLILVFITVLGQFGVQTASIIATLGAAGLAIGLALQGTLQNIAAGIMLLVLRPFRVGEYIETVNVKGFIRDIGLFATEMKTADGLYLMAPNSTLWNTPIINHSREPNRRQELSLAFGNEVDTDLARKTIFDVLKADQRIQTKPAPVVYFDDFAADQTVMKIEYWTITAVWTQTRHDIIAHLKSRLAAADIPIK</sequence>
<dbReference type="InterPro" id="IPR049142">
    <property type="entry name" value="MS_channel_1st"/>
</dbReference>
<evidence type="ECO:0000256" key="2">
    <source>
        <dbReference type="ARBA" id="ARBA00008017"/>
    </source>
</evidence>
<dbReference type="PANTHER" id="PTHR30221">
    <property type="entry name" value="SMALL-CONDUCTANCE MECHANOSENSITIVE CHANNEL"/>
    <property type="match status" value="1"/>
</dbReference>
<feature type="domain" description="Mechanosensitive ion channel MscS C-terminal" evidence="9">
    <location>
        <begin position="198"/>
        <end position="268"/>
    </location>
</feature>
<evidence type="ECO:0000256" key="6">
    <source>
        <dbReference type="ARBA" id="ARBA00023136"/>
    </source>
</evidence>
<feature type="transmembrane region" description="Helical" evidence="7">
    <location>
        <begin position="68"/>
        <end position="90"/>
    </location>
</feature>